<feature type="transmembrane region" description="Helical" evidence="10">
    <location>
        <begin position="840"/>
        <end position="862"/>
    </location>
</feature>
<feature type="transmembrane region" description="Helical" evidence="10">
    <location>
        <begin position="771"/>
        <end position="792"/>
    </location>
</feature>
<evidence type="ECO:0000313" key="12">
    <source>
        <dbReference type="EMBL" id="CAB9504717.1"/>
    </source>
</evidence>
<evidence type="ECO:0000256" key="4">
    <source>
        <dbReference type="ARBA" id="ARBA00023040"/>
    </source>
</evidence>
<feature type="domain" description="G-protein coupled receptors family 3 profile" evidence="11">
    <location>
        <begin position="676"/>
        <end position="865"/>
    </location>
</feature>
<reference evidence="12" key="1">
    <citation type="submission" date="2020-06" db="EMBL/GenBank/DDBJ databases">
        <authorList>
            <consortium name="Plant Systems Biology data submission"/>
        </authorList>
    </citation>
    <scope>NUCLEOTIDE SEQUENCE</scope>
    <source>
        <strain evidence="12">D6</strain>
    </source>
</reference>
<evidence type="ECO:0000256" key="9">
    <source>
        <dbReference type="SAM" id="MobiDB-lite"/>
    </source>
</evidence>
<dbReference type="PANTHER" id="PTHR10519">
    <property type="entry name" value="GABA-B RECEPTOR"/>
    <property type="match status" value="1"/>
</dbReference>
<keyword evidence="5 10" id="KW-0472">Membrane</keyword>
<dbReference type="AlphaFoldDB" id="A0A9N8H9H4"/>
<dbReference type="PROSITE" id="PS50259">
    <property type="entry name" value="G_PROTEIN_RECEP_F3_4"/>
    <property type="match status" value="1"/>
</dbReference>
<feature type="transmembrane region" description="Helical" evidence="10">
    <location>
        <begin position="608"/>
        <end position="629"/>
    </location>
</feature>
<dbReference type="GO" id="GO:0038039">
    <property type="term" value="C:G protein-coupled receptor heterodimeric complex"/>
    <property type="evidence" value="ECO:0007669"/>
    <property type="project" value="TreeGrafter"/>
</dbReference>
<feature type="transmembrane region" description="Helical" evidence="10">
    <location>
        <begin position="641"/>
        <end position="662"/>
    </location>
</feature>
<name>A0A9N8H9H4_9STRA</name>
<feature type="transmembrane region" description="Helical" evidence="10">
    <location>
        <begin position="722"/>
        <end position="743"/>
    </location>
</feature>
<dbReference type="PRINTS" id="PR01176">
    <property type="entry name" value="GABABRECEPTR"/>
</dbReference>
<evidence type="ECO:0000256" key="1">
    <source>
        <dbReference type="ARBA" id="ARBA00004141"/>
    </source>
</evidence>
<dbReference type="InterPro" id="IPR002455">
    <property type="entry name" value="GPCR3_GABA-B"/>
</dbReference>
<dbReference type="Pfam" id="PF13416">
    <property type="entry name" value="SBP_bac_8"/>
    <property type="match status" value="1"/>
</dbReference>
<keyword evidence="3 10" id="KW-1133">Transmembrane helix</keyword>
<keyword evidence="8" id="KW-0807">Transducer</keyword>
<evidence type="ECO:0000256" key="7">
    <source>
        <dbReference type="ARBA" id="ARBA00023180"/>
    </source>
</evidence>
<dbReference type="EMBL" id="CAICTM010000205">
    <property type="protein sequence ID" value="CAB9504717.1"/>
    <property type="molecule type" value="Genomic_DNA"/>
</dbReference>
<feature type="transmembrane region" description="Helical" evidence="10">
    <location>
        <begin position="812"/>
        <end position="834"/>
    </location>
</feature>
<feature type="region of interest" description="Disordered" evidence="9">
    <location>
        <begin position="895"/>
        <end position="930"/>
    </location>
</feature>
<keyword evidence="6 12" id="KW-0675">Receptor</keyword>
<protein>
    <submittedName>
        <fullName evidence="12">Acid type B receptor subunit 2</fullName>
    </submittedName>
</protein>
<feature type="transmembrane region" description="Helical" evidence="10">
    <location>
        <begin position="682"/>
        <end position="701"/>
    </location>
</feature>
<evidence type="ECO:0000259" key="11">
    <source>
        <dbReference type="PROSITE" id="PS50259"/>
    </source>
</evidence>
<dbReference type="Pfam" id="PF00003">
    <property type="entry name" value="7tm_3"/>
    <property type="match status" value="1"/>
</dbReference>
<keyword evidence="2 10" id="KW-0812">Transmembrane</keyword>
<comment type="subcellular location">
    <subcellularLocation>
        <location evidence="1">Membrane</location>
        <topology evidence="1">Multi-pass membrane protein</topology>
    </subcellularLocation>
</comment>
<dbReference type="Proteomes" id="UP001153069">
    <property type="component" value="Unassembled WGS sequence"/>
</dbReference>
<keyword evidence="7" id="KW-0325">Glycoprotein</keyword>
<dbReference type="InterPro" id="IPR006059">
    <property type="entry name" value="SBP"/>
</dbReference>
<dbReference type="SUPFAM" id="SSF53850">
    <property type="entry name" value="Periplasmic binding protein-like II"/>
    <property type="match status" value="1"/>
</dbReference>
<comment type="caution">
    <text evidence="12">The sequence shown here is derived from an EMBL/GenBank/DDBJ whole genome shotgun (WGS) entry which is preliminary data.</text>
</comment>
<dbReference type="InterPro" id="IPR017978">
    <property type="entry name" value="GPCR_3_C"/>
</dbReference>
<evidence type="ECO:0000256" key="10">
    <source>
        <dbReference type="SAM" id="Phobius"/>
    </source>
</evidence>
<sequence>MMEQQQQQHREPQQDEIQRLKREKRILSGLLLVVVPLVALLVVLLPSTRELLPSSSDSLLSTQRQRRTQEEPVCACQDDNFTIATNSSTRRTVTLNLVALHARNIFSIVEESARDFEAYRNGKADNDGIDVQIKVSPSITMPAMYNDIINDAKSGGGFFDGYFTNPVILGTVAPLGGFVDLAPQIHSSQQADLDWTDILLPFRKYVAQFEGKIYMLPLDGDIHSMYVRKDVLEYFGLDVPRTWDEYNAVAKAVHGKVYQNITLSGSCVSRVIGSHGQYWSHLILASITQTDGPTTGSMFDTKDMKPLTGEAFVETLRILEQQALYGVVTEFDDLNLHEVHSHHMNDGTCALTYSWGDTYKLHRAQGSVIGPGQLGVYPTPGSTKVLDRKTMKLSPCTKEVCKHGTFYEDIGWVNHAPYLANGGWSGAVSANAEPEKQRLVAEFFLFACAKNQALKGVIPQASTPWSQLNSQDPFRKSQLEVEKWVEQGYDAVSAKEYQVTVLQSTLSKNLAVDMRTPAATEIMGILDQLVHDHLIKIRDAGEFAQEYLDLPHRRNQVTEALTAKWADIIQTYDNRGDTEIPILEVYQRLRDVYIPKESLNQLTGVRPLGLALMIIIMVSSIACVAWVFLNRSTRIVKAAQPFFLDLIAVGAIVMSFSILTMSVDDSMASQTGCNIACMATPWLAATGFTLIFSALFSKIWRLKLIMDNARKFKRVELTIKDVILPLVVLLCLNVVFLSIWTAVDPLVFVRIDTGRTDSGELSSYGKCSPTGGVVATVMLSFILAINLIAVLLANFKAYQTRNLSTDFSESKYIALCMASILEALLIGAPLVVLAGKNPTASFVVQSMLVFVVCMSVLGLMFLPKVLNKGKPPAPMRASHLDSSKTYSNTVQQLRESANQYTNRPSDLSSSLNGSANNQHNNPSRYPEGVKRAPRGMHIASVVDDDSSSPDNLMDPEIADIPIDRPRPRNPSSCATQDFDEFAEEKPGEHDGKYPRGVRRVHSSRVLINSSSGNLFIVDSCSDSDSSRDDMTFNPERVPDDESTPFTETEMTKSAGRSVAPPAPRKSFP</sequence>
<proteinExistence type="predicted"/>
<feature type="transmembrane region" description="Helical" evidence="10">
    <location>
        <begin position="26"/>
        <end position="45"/>
    </location>
</feature>
<dbReference type="OrthoDB" id="48903at2759"/>
<feature type="compositionally biased region" description="Polar residues" evidence="9">
    <location>
        <begin position="895"/>
        <end position="923"/>
    </location>
</feature>
<evidence type="ECO:0000256" key="3">
    <source>
        <dbReference type="ARBA" id="ARBA00022989"/>
    </source>
</evidence>
<feature type="region of interest" description="Disordered" evidence="9">
    <location>
        <begin position="1021"/>
        <end position="1068"/>
    </location>
</feature>
<evidence type="ECO:0000256" key="2">
    <source>
        <dbReference type="ARBA" id="ARBA00022692"/>
    </source>
</evidence>
<keyword evidence="4" id="KW-0297">G-protein coupled receptor</keyword>
<gene>
    <name evidence="12" type="ORF">SEMRO_206_G086510.1</name>
</gene>
<evidence type="ECO:0000256" key="8">
    <source>
        <dbReference type="ARBA" id="ARBA00023224"/>
    </source>
</evidence>
<dbReference type="Gene3D" id="3.40.190.10">
    <property type="entry name" value="Periplasmic binding protein-like II"/>
    <property type="match status" value="2"/>
</dbReference>
<evidence type="ECO:0000313" key="13">
    <source>
        <dbReference type="Proteomes" id="UP001153069"/>
    </source>
</evidence>
<dbReference type="CDD" id="cd15047">
    <property type="entry name" value="7tmC_GABA-B-like"/>
    <property type="match status" value="1"/>
</dbReference>
<organism evidence="12 13">
    <name type="scientific">Seminavis robusta</name>
    <dbReference type="NCBI Taxonomy" id="568900"/>
    <lineage>
        <taxon>Eukaryota</taxon>
        <taxon>Sar</taxon>
        <taxon>Stramenopiles</taxon>
        <taxon>Ochrophyta</taxon>
        <taxon>Bacillariophyta</taxon>
        <taxon>Bacillariophyceae</taxon>
        <taxon>Bacillariophycidae</taxon>
        <taxon>Naviculales</taxon>
        <taxon>Naviculaceae</taxon>
        <taxon>Seminavis</taxon>
    </lineage>
</organism>
<keyword evidence="13" id="KW-1185">Reference proteome</keyword>
<dbReference type="GO" id="GO:0004965">
    <property type="term" value="F:G protein-coupled GABA receptor activity"/>
    <property type="evidence" value="ECO:0007669"/>
    <property type="project" value="InterPro"/>
</dbReference>
<accession>A0A9N8H9H4</accession>
<evidence type="ECO:0000256" key="6">
    <source>
        <dbReference type="ARBA" id="ARBA00023170"/>
    </source>
</evidence>
<evidence type="ECO:0000256" key="5">
    <source>
        <dbReference type="ARBA" id="ARBA00023136"/>
    </source>
</evidence>
<dbReference type="PANTHER" id="PTHR10519:SF20">
    <property type="entry name" value="G-PROTEIN COUPLED RECEPTOR 156-RELATED"/>
    <property type="match status" value="1"/>
</dbReference>